<feature type="region of interest" description="Disordered" evidence="1">
    <location>
        <begin position="172"/>
        <end position="224"/>
    </location>
</feature>
<evidence type="ECO:0000313" key="3">
    <source>
        <dbReference type="Proteomes" id="UP001140094"/>
    </source>
</evidence>
<proteinExistence type="predicted"/>
<keyword evidence="3" id="KW-1185">Reference proteome</keyword>
<evidence type="ECO:0000313" key="2">
    <source>
        <dbReference type="EMBL" id="KAJ2799080.1"/>
    </source>
</evidence>
<organism evidence="2 3">
    <name type="scientific">Coemansia guatemalensis</name>
    <dbReference type="NCBI Taxonomy" id="2761395"/>
    <lineage>
        <taxon>Eukaryota</taxon>
        <taxon>Fungi</taxon>
        <taxon>Fungi incertae sedis</taxon>
        <taxon>Zoopagomycota</taxon>
        <taxon>Kickxellomycotina</taxon>
        <taxon>Kickxellomycetes</taxon>
        <taxon>Kickxellales</taxon>
        <taxon>Kickxellaceae</taxon>
        <taxon>Coemansia</taxon>
    </lineage>
</organism>
<dbReference type="OrthoDB" id="5583056at2759"/>
<dbReference type="EMBL" id="JANBUO010001253">
    <property type="protein sequence ID" value="KAJ2799080.1"/>
    <property type="molecule type" value="Genomic_DNA"/>
</dbReference>
<evidence type="ECO:0000256" key="1">
    <source>
        <dbReference type="SAM" id="MobiDB-lite"/>
    </source>
</evidence>
<feature type="compositionally biased region" description="Low complexity" evidence="1">
    <location>
        <begin position="61"/>
        <end position="74"/>
    </location>
</feature>
<sequence length="224" mass="24744">MDFNGNYSHGYGGGAGYNGEQPYQGQGQYPQYPQQMPPPPQQQQGYEHYTHPQGQAAQFDQYSQASGYGQQQQQREYANSEGPSAYGNDMYAYQNARPDKKGHYENSHYGNGYDGVEGDEDNERGLKEMFTKTTHDEYGTPTTKVNYLTSGIATVALVGGGIALRNYLKNRKAKEEQMPPSVADTGAYPPPNNSGTTYPSGTAVNHDGSQYAYNPYKDSSAHYH</sequence>
<accession>A0A9W8LQE0</accession>
<reference evidence="2" key="1">
    <citation type="submission" date="2022-07" db="EMBL/GenBank/DDBJ databases">
        <title>Phylogenomic reconstructions and comparative analyses of Kickxellomycotina fungi.</title>
        <authorList>
            <person name="Reynolds N.K."/>
            <person name="Stajich J.E."/>
            <person name="Barry K."/>
            <person name="Grigoriev I.V."/>
            <person name="Crous P."/>
            <person name="Smith M.E."/>
        </authorList>
    </citation>
    <scope>NUCLEOTIDE SEQUENCE</scope>
    <source>
        <strain evidence="2">NRRL 1565</strain>
    </source>
</reference>
<protein>
    <submittedName>
        <fullName evidence="2">Uncharacterized protein</fullName>
    </submittedName>
</protein>
<comment type="caution">
    <text evidence="2">The sequence shown here is derived from an EMBL/GenBank/DDBJ whole genome shotgun (WGS) entry which is preliminary data.</text>
</comment>
<dbReference type="AlphaFoldDB" id="A0A9W8LQE0"/>
<feature type="compositionally biased region" description="Polar residues" evidence="1">
    <location>
        <begin position="193"/>
        <end position="212"/>
    </location>
</feature>
<dbReference type="Proteomes" id="UP001140094">
    <property type="component" value="Unassembled WGS sequence"/>
</dbReference>
<feature type="region of interest" description="Disordered" evidence="1">
    <location>
        <begin position="1"/>
        <end position="83"/>
    </location>
</feature>
<name>A0A9W8LQE0_9FUNG</name>
<feature type="compositionally biased region" description="Low complexity" evidence="1">
    <location>
        <begin position="18"/>
        <end position="34"/>
    </location>
</feature>
<gene>
    <name evidence="2" type="ORF">H4R20_004573</name>
</gene>